<sequence length="413" mass="46449">MPSSTTSEIPITSNKDSVIALNTHSSLKLTNSNFPAWRVQFNALLVGYDLIGYVDGTNTSPATTDATYTHWKRQDQLILHAIISSVDASIITMLGNVKTSKQAWDILTKMFASKTRSRIMHLKERLSRSTKGSKSIAEYLHGIKALSDELAIISSPVDDVDLVIHTLNGLGSEYREVTAALRTRENPIGFDDLHDLLSDFENYLKRDEYVQETSLLATANTAYKGKQTYNRTRKQPYNQTGSPSRRIVCQYCEKPGHSAKVYYKLRGYPPRRNQTPTAHHTRAIPPGVSDWVLDSGATHHITNDLDQLHLAQPYTGSDQLVDLKTREPLLRGQHSSRLYHMPHPLFPPKSYVTATSIPPPWHHILGHPSDRILRHLLPSCKIKSQQERCISCNSVKSHKLPFSVSSIKTEKPL</sequence>
<accession>A0A2Z6NBS6</accession>
<keyword evidence="2" id="KW-1185">Reference proteome</keyword>
<proteinExistence type="predicted"/>
<name>A0A2Z6NBS6_TRISU</name>
<dbReference type="EMBL" id="DF973903">
    <property type="protein sequence ID" value="GAU42188.1"/>
    <property type="molecule type" value="Genomic_DNA"/>
</dbReference>
<protein>
    <recommendedName>
        <fullName evidence="3">Retrotransposon Copia-like N-terminal domain-containing protein</fullName>
    </recommendedName>
</protein>
<dbReference type="Pfam" id="PF14223">
    <property type="entry name" value="Retrotran_gag_2"/>
    <property type="match status" value="1"/>
</dbReference>
<evidence type="ECO:0000313" key="2">
    <source>
        <dbReference type="Proteomes" id="UP000242715"/>
    </source>
</evidence>
<gene>
    <name evidence="1" type="ORF">TSUD_305330</name>
</gene>
<dbReference type="PANTHER" id="PTHR47481:SF34">
    <property type="entry name" value="CCHC-TYPE DOMAIN-CONTAINING PROTEIN"/>
    <property type="match status" value="1"/>
</dbReference>
<evidence type="ECO:0000313" key="1">
    <source>
        <dbReference type="EMBL" id="GAU42188.1"/>
    </source>
</evidence>
<evidence type="ECO:0008006" key="3">
    <source>
        <dbReference type="Google" id="ProtNLM"/>
    </source>
</evidence>
<dbReference type="PANTHER" id="PTHR47481">
    <property type="match status" value="1"/>
</dbReference>
<organism evidence="1 2">
    <name type="scientific">Trifolium subterraneum</name>
    <name type="common">Subterranean clover</name>
    <dbReference type="NCBI Taxonomy" id="3900"/>
    <lineage>
        <taxon>Eukaryota</taxon>
        <taxon>Viridiplantae</taxon>
        <taxon>Streptophyta</taxon>
        <taxon>Embryophyta</taxon>
        <taxon>Tracheophyta</taxon>
        <taxon>Spermatophyta</taxon>
        <taxon>Magnoliopsida</taxon>
        <taxon>eudicotyledons</taxon>
        <taxon>Gunneridae</taxon>
        <taxon>Pentapetalae</taxon>
        <taxon>rosids</taxon>
        <taxon>fabids</taxon>
        <taxon>Fabales</taxon>
        <taxon>Fabaceae</taxon>
        <taxon>Papilionoideae</taxon>
        <taxon>50 kb inversion clade</taxon>
        <taxon>NPAAA clade</taxon>
        <taxon>Hologalegina</taxon>
        <taxon>IRL clade</taxon>
        <taxon>Trifolieae</taxon>
        <taxon>Trifolium</taxon>
    </lineage>
</organism>
<dbReference type="Proteomes" id="UP000242715">
    <property type="component" value="Unassembled WGS sequence"/>
</dbReference>
<reference evidence="2" key="1">
    <citation type="journal article" date="2017" name="Front. Plant Sci.">
        <title>Climate Clever Clovers: New Paradigm to Reduce the Environmental Footprint of Ruminants by Breeding Low Methanogenic Forages Utilizing Haplotype Variation.</title>
        <authorList>
            <person name="Kaur P."/>
            <person name="Appels R."/>
            <person name="Bayer P.E."/>
            <person name="Keeble-Gagnere G."/>
            <person name="Wang J."/>
            <person name="Hirakawa H."/>
            <person name="Shirasawa K."/>
            <person name="Vercoe P."/>
            <person name="Stefanova K."/>
            <person name="Durmic Z."/>
            <person name="Nichols P."/>
            <person name="Revell C."/>
            <person name="Isobe S.N."/>
            <person name="Edwards D."/>
            <person name="Erskine W."/>
        </authorList>
    </citation>
    <scope>NUCLEOTIDE SEQUENCE [LARGE SCALE GENOMIC DNA]</scope>
    <source>
        <strain evidence="2">cv. Daliak</strain>
    </source>
</reference>
<dbReference type="OrthoDB" id="1752352at2759"/>
<dbReference type="AlphaFoldDB" id="A0A2Z6NBS6"/>